<evidence type="ECO:0000256" key="6">
    <source>
        <dbReference type="SAM" id="SignalP"/>
    </source>
</evidence>
<accession>A0A7K3UAJ4</accession>
<comment type="caution">
    <text evidence="7">The sequence shown here is derived from an EMBL/GenBank/DDBJ whole genome shotgun (WGS) entry which is preliminary data.</text>
</comment>
<evidence type="ECO:0000256" key="2">
    <source>
        <dbReference type="ARBA" id="ARBA00005722"/>
    </source>
</evidence>
<feature type="signal peptide" evidence="6">
    <location>
        <begin position="1"/>
        <end position="20"/>
    </location>
</feature>
<dbReference type="AlphaFoldDB" id="A0A7K3UAJ4"/>
<dbReference type="Pfam" id="PF06629">
    <property type="entry name" value="MipA"/>
    <property type="match status" value="1"/>
</dbReference>
<evidence type="ECO:0000256" key="4">
    <source>
        <dbReference type="ARBA" id="ARBA00023136"/>
    </source>
</evidence>
<evidence type="ECO:0000313" key="7">
    <source>
        <dbReference type="EMBL" id="NEJ69868.1"/>
    </source>
</evidence>
<keyword evidence="5" id="KW-0998">Cell outer membrane</keyword>
<evidence type="ECO:0000256" key="3">
    <source>
        <dbReference type="ARBA" id="ARBA00022729"/>
    </source>
</evidence>
<name>A0A7K3UAJ4_9HYPH</name>
<protein>
    <submittedName>
        <fullName evidence="7">MipA/OmpV family protein</fullName>
    </submittedName>
</protein>
<evidence type="ECO:0000256" key="1">
    <source>
        <dbReference type="ARBA" id="ARBA00004442"/>
    </source>
</evidence>
<evidence type="ECO:0000256" key="5">
    <source>
        <dbReference type="ARBA" id="ARBA00023237"/>
    </source>
</evidence>
<dbReference type="PANTHER" id="PTHR38776">
    <property type="entry name" value="MLTA-INTERACTING PROTEIN-RELATED"/>
    <property type="match status" value="1"/>
</dbReference>
<dbReference type="Proteomes" id="UP000471753">
    <property type="component" value="Unassembled WGS sequence"/>
</dbReference>
<dbReference type="PANTHER" id="PTHR38776:SF1">
    <property type="entry name" value="MLTA-INTERACTING PROTEIN-RELATED"/>
    <property type="match status" value="1"/>
</dbReference>
<keyword evidence="3 6" id="KW-0732">Signal</keyword>
<gene>
    <name evidence="7" type="ORF">GR197_04855</name>
</gene>
<dbReference type="EMBL" id="WUFT01000002">
    <property type="protein sequence ID" value="NEJ69868.1"/>
    <property type="molecule type" value="Genomic_DNA"/>
</dbReference>
<proteinExistence type="inferred from homology"/>
<dbReference type="InterPro" id="IPR010583">
    <property type="entry name" value="MipA"/>
</dbReference>
<reference evidence="7 8" key="1">
    <citation type="submission" date="2019-12" db="EMBL/GenBank/DDBJ databases">
        <title>Rhizobium genotypes associated with high levels of biological nitrogen fixation by grain legumes in a temperate-maritime cropping system.</title>
        <authorList>
            <person name="Maluk M."/>
            <person name="Francesc Ferrando Molina F."/>
            <person name="Lopez Del Egido L."/>
            <person name="Lafos M."/>
            <person name="Langarica-Fuentes A."/>
            <person name="Gebre Yohannes G."/>
            <person name="Young M.W."/>
            <person name="Martin P."/>
            <person name="Gantlett R."/>
            <person name="Kenicer G."/>
            <person name="Hawes C."/>
            <person name="Begg G.S."/>
            <person name="Quilliam R.S."/>
            <person name="Squire G.R."/>
            <person name="Poole P.S."/>
            <person name="Young P.W."/>
            <person name="Iannetta P.M."/>
            <person name="James E.K."/>
        </authorList>
    </citation>
    <scope>NUCLEOTIDE SEQUENCE [LARGE SCALE GENOMIC DNA]</scope>
    <source>
        <strain evidence="7 8">JHI366</strain>
    </source>
</reference>
<feature type="chain" id="PRO_5029454781" evidence="6">
    <location>
        <begin position="21"/>
        <end position="269"/>
    </location>
</feature>
<evidence type="ECO:0000313" key="8">
    <source>
        <dbReference type="Proteomes" id="UP000471753"/>
    </source>
</evidence>
<dbReference type="GO" id="GO:0009279">
    <property type="term" value="C:cell outer membrane"/>
    <property type="evidence" value="ECO:0007669"/>
    <property type="project" value="UniProtKB-SubCell"/>
</dbReference>
<organism evidence="7 8">
    <name type="scientific">Rhizobium phaseoli</name>
    <dbReference type="NCBI Taxonomy" id="396"/>
    <lineage>
        <taxon>Bacteria</taxon>
        <taxon>Pseudomonadati</taxon>
        <taxon>Pseudomonadota</taxon>
        <taxon>Alphaproteobacteria</taxon>
        <taxon>Hyphomicrobiales</taxon>
        <taxon>Rhizobiaceae</taxon>
        <taxon>Rhizobium/Agrobacterium group</taxon>
        <taxon>Rhizobium</taxon>
    </lineage>
</organism>
<keyword evidence="4" id="KW-0472">Membrane</keyword>
<comment type="similarity">
    <text evidence="2">Belongs to the MipA/OmpV family.</text>
</comment>
<comment type="subcellular location">
    <subcellularLocation>
        <location evidence="1">Cell outer membrane</location>
    </subcellularLocation>
</comment>
<sequence length="269" mass="28765">MTGLLTVISVLQFTASVAQASETPINTGTSTTWIVTLGGSVEHGPKFPGSKHDGLSAMPSFDVRRFDTPDENSAPDDNIDYGLIDIGGFEIGPVLGLRDSRSQSDDARLEGMHPVHWGVDAGVFMQYWAIPDHLRFRSETRQAVSNGSGLVVDFGADWFKPLGDKLLFSAGPRLSVGNGVYMQKYFGISSTEAARNGALPAFDAQSGLKSIGFTASAAYDVSPTWTLQLYDRFDRLTGDAAGSPITSKLGSKNQNVTGISLSKAFNVSF</sequence>